<dbReference type="AlphaFoldDB" id="A0AAV4NZX5"/>
<proteinExistence type="predicted"/>
<dbReference type="Proteomes" id="UP001054837">
    <property type="component" value="Unassembled WGS sequence"/>
</dbReference>
<comment type="caution">
    <text evidence="1">The sequence shown here is derived from an EMBL/GenBank/DDBJ whole genome shotgun (WGS) entry which is preliminary data.</text>
</comment>
<evidence type="ECO:0000313" key="1">
    <source>
        <dbReference type="EMBL" id="GIX90301.1"/>
    </source>
</evidence>
<name>A0AAV4NZX5_9ARAC</name>
<accession>A0AAV4NZX5</accession>
<sequence length="140" mass="16186">MSKVLTRNFGTKTGDLSQFQLSADTGNNDNTELIQSIDFHLTLKEQPSHQFGYTTKYSEEVENRLSALFPERRLREERDAIGEKFRQRGNETISPIYCGENQFPIPKDMFAGKRILLNARRGSQLLGRRSVRKILQSHLR</sequence>
<dbReference type="EMBL" id="BPLQ01002235">
    <property type="protein sequence ID" value="GIX90301.1"/>
    <property type="molecule type" value="Genomic_DNA"/>
</dbReference>
<protein>
    <submittedName>
        <fullName evidence="1">Uncharacterized protein</fullName>
    </submittedName>
</protein>
<organism evidence="1 2">
    <name type="scientific">Caerostris darwini</name>
    <dbReference type="NCBI Taxonomy" id="1538125"/>
    <lineage>
        <taxon>Eukaryota</taxon>
        <taxon>Metazoa</taxon>
        <taxon>Ecdysozoa</taxon>
        <taxon>Arthropoda</taxon>
        <taxon>Chelicerata</taxon>
        <taxon>Arachnida</taxon>
        <taxon>Araneae</taxon>
        <taxon>Araneomorphae</taxon>
        <taxon>Entelegynae</taxon>
        <taxon>Araneoidea</taxon>
        <taxon>Araneidae</taxon>
        <taxon>Caerostris</taxon>
    </lineage>
</organism>
<keyword evidence="2" id="KW-1185">Reference proteome</keyword>
<gene>
    <name evidence="1" type="ORF">CDAR_506811</name>
</gene>
<reference evidence="1 2" key="1">
    <citation type="submission" date="2021-06" db="EMBL/GenBank/DDBJ databases">
        <title>Caerostris darwini draft genome.</title>
        <authorList>
            <person name="Kono N."/>
            <person name="Arakawa K."/>
        </authorList>
    </citation>
    <scope>NUCLEOTIDE SEQUENCE [LARGE SCALE GENOMIC DNA]</scope>
</reference>
<evidence type="ECO:0000313" key="2">
    <source>
        <dbReference type="Proteomes" id="UP001054837"/>
    </source>
</evidence>